<dbReference type="Proteomes" id="UP000240883">
    <property type="component" value="Unassembled WGS sequence"/>
</dbReference>
<reference evidence="2 3" key="1">
    <citation type="journal article" date="2018" name="Front. Microbiol.">
        <title>Genome-Wide Analysis of Corynespora cassiicola Leaf Fall Disease Putative Effectors.</title>
        <authorList>
            <person name="Lopez D."/>
            <person name="Ribeiro S."/>
            <person name="Label P."/>
            <person name="Fumanal B."/>
            <person name="Venisse J.S."/>
            <person name="Kohler A."/>
            <person name="de Oliveira R.R."/>
            <person name="Labutti K."/>
            <person name="Lipzen A."/>
            <person name="Lail K."/>
            <person name="Bauer D."/>
            <person name="Ohm R.A."/>
            <person name="Barry K.W."/>
            <person name="Spatafora J."/>
            <person name="Grigoriev I.V."/>
            <person name="Martin F.M."/>
            <person name="Pujade-Renaud V."/>
        </authorList>
    </citation>
    <scope>NUCLEOTIDE SEQUENCE [LARGE SCALE GENOMIC DNA]</scope>
    <source>
        <strain evidence="2 3">Philippines</strain>
    </source>
</reference>
<sequence length="89" mass="10137">MSSENTATPQERQKEDSQKQPWKKWLVQEMNSTVEGDSKKPWSTWKPNPNNPAEKPWLIWNSGAPGEAAGLRDDRPHNAASFSFSLKDK</sequence>
<evidence type="ECO:0000256" key="1">
    <source>
        <dbReference type="SAM" id="MobiDB-lite"/>
    </source>
</evidence>
<keyword evidence="3" id="KW-1185">Reference proteome</keyword>
<dbReference type="EMBL" id="KZ678141">
    <property type="protein sequence ID" value="PSN62770.1"/>
    <property type="molecule type" value="Genomic_DNA"/>
</dbReference>
<organism evidence="2 3">
    <name type="scientific">Corynespora cassiicola Philippines</name>
    <dbReference type="NCBI Taxonomy" id="1448308"/>
    <lineage>
        <taxon>Eukaryota</taxon>
        <taxon>Fungi</taxon>
        <taxon>Dikarya</taxon>
        <taxon>Ascomycota</taxon>
        <taxon>Pezizomycotina</taxon>
        <taxon>Dothideomycetes</taxon>
        <taxon>Pleosporomycetidae</taxon>
        <taxon>Pleosporales</taxon>
        <taxon>Corynesporascaceae</taxon>
        <taxon>Corynespora</taxon>
    </lineage>
</organism>
<name>A0A2T2NBM7_CORCC</name>
<accession>A0A2T2NBM7</accession>
<evidence type="ECO:0000313" key="3">
    <source>
        <dbReference type="Proteomes" id="UP000240883"/>
    </source>
</evidence>
<protein>
    <submittedName>
        <fullName evidence="2">Uncharacterized protein</fullName>
    </submittedName>
</protein>
<feature type="compositionally biased region" description="Polar residues" evidence="1">
    <location>
        <begin position="80"/>
        <end position="89"/>
    </location>
</feature>
<proteinExistence type="predicted"/>
<evidence type="ECO:0000313" key="2">
    <source>
        <dbReference type="EMBL" id="PSN62770.1"/>
    </source>
</evidence>
<feature type="compositionally biased region" description="Polar residues" evidence="1">
    <location>
        <begin position="1"/>
        <end position="10"/>
    </location>
</feature>
<dbReference type="OrthoDB" id="4175433at2759"/>
<feature type="region of interest" description="Disordered" evidence="1">
    <location>
        <begin position="1"/>
        <end position="89"/>
    </location>
</feature>
<gene>
    <name evidence="2" type="ORF">BS50DRAFT_128804</name>
</gene>
<dbReference type="AlphaFoldDB" id="A0A2T2NBM7"/>